<sequence length="1177" mass="130444">MTPEPRIAASVPDGSGAVVRGMLGVFTLRPRDGWYDLPALEVLGLGPHGARLQRLKVDVEDAPSLDLDMAVQAAVERVALPEGVVRGRVRLPAVRLPAEAISRPCDLRLRFRLVCQDADPADPAYHRMRKDMSLRFSQDPVTPREQRPADVPEARHEEADRTRELRFDHANPPRQEAYGPNDATQVMWRPQARPSRDVRQEPPEAPPADQEQAVAPRERPEQVHQGYAALDFGTSQSTVTLLDRWRPTRSAFPPSQTEVLRREALVLLTPAPPGLPRDCEEEWLLILDTLADRMDVYTGAGDSDDRLRALLNGEAGIRGDNLHRMLLELEDIYVYRDDDEIRDWLALRLHRAYDAAFSAPALDRWDLHRVVLDSAKGGKEIASRVEVRQSRPLTVRVGDSVLAVASGDAAGDVFLGLKQKLNEFGDHTLADGTAVSTLDLIGAAYKDLIERTDAFIAASPDRLGSGGTDQVIITYPTMAGPGVRASLERVARERLGMSDVEMRFDEAVAAAFFFLMRDLGGDPATGIEALRARSRRLGEGLWRHNMLVVDIGGGTTDIALLALTLRDETPVLPGVEPGKIGRSGRYWRIIPSLLGAGGDTQHGGDHLTLEVFHWLKTAFAERVLSVWGERGTVASMMDLLDEPFGRPGTPYRTGALLEHAVEQVNAIQTLAPLPKQDAATKARHAQVERAVPTHWEEDADRRALFDALWRLAEKTKHELGAAIDGRPGEPYTLDESDVDEVVVLLERAHPGPGGDQLGPISLDSSVFQRLATKHVEDVCALATEVARGRLGGQPLDRLILTGNATRLPLVTGVFAERFGRDEQRQLVLARLPKEVTVEREYAKHATSVGACFAKHLRAFVHDRPKHAADLLLRGDTVIYVDVDNLFLELPCGFQRVLQGDVTAPVMDAGESMHVLGDGHRTRIRRETGALTETYQVERDGLMTWMQFKYLEYLEKERKERLIPAGWQHDRSVWVGQSAEIHTAFEIDERLLPTLHLWRGERPHYTIDETPVCHLDSDTAGARQAPLDRLTGDIVVSRGHDVQSDGLPLFSATREGEPSPFTETFHLKDGSVRKGMIAGPLPPPIGGAWTIEFWPNGSADRPEALGTVKQLTQQRGAAHYVSLDDAGELRLHLAEPAYREAANLKEVEDTPGAVRSYQVVQHRDTDWQESRHPFSGRQ</sequence>
<dbReference type="InterPro" id="IPR043129">
    <property type="entry name" value="ATPase_NBD"/>
</dbReference>
<gene>
    <name evidence="2" type="ORF">Ssi02_08860</name>
</gene>
<dbReference type="AlphaFoldDB" id="A0A919RB32"/>
<feature type="region of interest" description="Disordered" evidence="1">
    <location>
        <begin position="134"/>
        <end position="222"/>
    </location>
</feature>
<dbReference type="SUPFAM" id="SSF53067">
    <property type="entry name" value="Actin-like ATPase domain"/>
    <property type="match status" value="1"/>
</dbReference>
<feature type="compositionally biased region" description="Basic and acidic residues" evidence="1">
    <location>
        <begin position="142"/>
        <end position="171"/>
    </location>
</feature>
<keyword evidence="3" id="KW-1185">Reference proteome</keyword>
<dbReference type="Proteomes" id="UP000606172">
    <property type="component" value="Unassembled WGS sequence"/>
</dbReference>
<dbReference type="Gene3D" id="3.90.640.10">
    <property type="entry name" value="Actin, Chain A, domain 4"/>
    <property type="match status" value="1"/>
</dbReference>
<dbReference type="Gene3D" id="3.30.420.40">
    <property type="match status" value="2"/>
</dbReference>
<proteinExistence type="predicted"/>
<dbReference type="EMBL" id="BOOW01000006">
    <property type="protein sequence ID" value="GII90655.1"/>
    <property type="molecule type" value="Genomic_DNA"/>
</dbReference>
<protein>
    <submittedName>
        <fullName evidence="2">Uncharacterized protein</fullName>
    </submittedName>
</protein>
<evidence type="ECO:0000256" key="1">
    <source>
        <dbReference type="SAM" id="MobiDB-lite"/>
    </source>
</evidence>
<dbReference type="RefSeq" id="WP_204021185.1">
    <property type="nucleotide sequence ID" value="NZ_BOOW01000006.1"/>
</dbReference>
<feature type="region of interest" description="Disordered" evidence="1">
    <location>
        <begin position="1157"/>
        <end position="1177"/>
    </location>
</feature>
<name>A0A919RB32_9ACTN</name>
<feature type="compositionally biased region" description="Basic and acidic residues" evidence="1">
    <location>
        <begin position="1160"/>
        <end position="1171"/>
    </location>
</feature>
<reference evidence="2" key="1">
    <citation type="submission" date="2021-01" db="EMBL/GenBank/DDBJ databases">
        <title>Whole genome shotgun sequence of Sinosporangium siamense NBRC 109515.</title>
        <authorList>
            <person name="Komaki H."/>
            <person name="Tamura T."/>
        </authorList>
    </citation>
    <scope>NUCLEOTIDE SEQUENCE</scope>
    <source>
        <strain evidence="2">NBRC 109515</strain>
    </source>
</reference>
<organism evidence="2 3">
    <name type="scientific">Sinosporangium siamense</name>
    <dbReference type="NCBI Taxonomy" id="1367973"/>
    <lineage>
        <taxon>Bacteria</taxon>
        <taxon>Bacillati</taxon>
        <taxon>Actinomycetota</taxon>
        <taxon>Actinomycetes</taxon>
        <taxon>Streptosporangiales</taxon>
        <taxon>Streptosporangiaceae</taxon>
        <taxon>Sinosporangium</taxon>
    </lineage>
</organism>
<accession>A0A919RB32</accession>
<evidence type="ECO:0000313" key="2">
    <source>
        <dbReference type="EMBL" id="GII90655.1"/>
    </source>
</evidence>
<evidence type="ECO:0000313" key="3">
    <source>
        <dbReference type="Proteomes" id="UP000606172"/>
    </source>
</evidence>
<comment type="caution">
    <text evidence="2">The sequence shown here is derived from an EMBL/GenBank/DDBJ whole genome shotgun (WGS) entry which is preliminary data.</text>
</comment>